<feature type="transmembrane region" description="Helical" evidence="8">
    <location>
        <begin position="305"/>
        <end position="322"/>
    </location>
</feature>
<dbReference type="SUPFAM" id="SSF81345">
    <property type="entry name" value="ABC transporter involved in vitamin B12 uptake, BtuC"/>
    <property type="match status" value="1"/>
</dbReference>
<name>A0ABX2IX51_9RHOB</name>
<evidence type="ECO:0000256" key="4">
    <source>
        <dbReference type="ARBA" id="ARBA00022475"/>
    </source>
</evidence>
<evidence type="ECO:0000256" key="2">
    <source>
        <dbReference type="ARBA" id="ARBA00007935"/>
    </source>
</evidence>
<feature type="transmembrane region" description="Helical" evidence="8">
    <location>
        <begin position="92"/>
        <end position="113"/>
    </location>
</feature>
<dbReference type="InterPro" id="IPR000522">
    <property type="entry name" value="ABC_transptr_permease_BtuC"/>
</dbReference>
<dbReference type="PANTHER" id="PTHR30472">
    <property type="entry name" value="FERRIC ENTEROBACTIN TRANSPORT SYSTEM PERMEASE PROTEIN"/>
    <property type="match status" value="1"/>
</dbReference>
<dbReference type="EMBL" id="JABUFE010000030">
    <property type="protein sequence ID" value="NSX57005.1"/>
    <property type="molecule type" value="Genomic_DNA"/>
</dbReference>
<feature type="transmembrane region" description="Helical" evidence="8">
    <location>
        <begin position="232"/>
        <end position="259"/>
    </location>
</feature>
<dbReference type="CDD" id="cd06550">
    <property type="entry name" value="TM_ABC_iron-siderophores_like"/>
    <property type="match status" value="1"/>
</dbReference>
<dbReference type="Gene3D" id="1.10.3470.10">
    <property type="entry name" value="ABC transporter involved in vitamin B12 uptake, BtuC"/>
    <property type="match status" value="1"/>
</dbReference>
<keyword evidence="7 8" id="KW-0472">Membrane</keyword>
<accession>A0ABX2IX51</accession>
<reference evidence="9 10" key="1">
    <citation type="submission" date="2020-06" db="EMBL/GenBank/DDBJ databases">
        <title>Sulfitobacter algicola sp. nov., isolated from green algae.</title>
        <authorList>
            <person name="Wang C."/>
        </authorList>
    </citation>
    <scope>NUCLEOTIDE SEQUENCE [LARGE SCALE GENOMIC DNA]</scope>
    <source>
        <strain evidence="9 10">1151</strain>
    </source>
</reference>
<dbReference type="InterPro" id="IPR037294">
    <property type="entry name" value="ABC_BtuC-like"/>
</dbReference>
<dbReference type="Proteomes" id="UP000777935">
    <property type="component" value="Unassembled WGS sequence"/>
</dbReference>
<evidence type="ECO:0000256" key="1">
    <source>
        <dbReference type="ARBA" id="ARBA00004651"/>
    </source>
</evidence>
<feature type="transmembrane region" description="Helical" evidence="8">
    <location>
        <begin position="60"/>
        <end position="80"/>
    </location>
</feature>
<evidence type="ECO:0000256" key="7">
    <source>
        <dbReference type="ARBA" id="ARBA00023136"/>
    </source>
</evidence>
<proteinExistence type="inferred from homology"/>
<keyword evidence="5 8" id="KW-0812">Transmembrane</keyword>
<protein>
    <submittedName>
        <fullName evidence="9">Iron ABC transporter permease</fullName>
    </submittedName>
</protein>
<keyword evidence="10" id="KW-1185">Reference proteome</keyword>
<dbReference type="PANTHER" id="PTHR30472:SF1">
    <property type="entry name" value="FE(3+) DICITRATE TRANSPORT SYSTEM PERMEASE PROTEIN FECC-RELATED"/>
    <property type="match status" value="1"/>
</dbReference>
<evidence type="ECO:0000256" key="5">
    <source>
        <dbReference type="ARBA" id="ARBA00022692"/>
    </source>
</evidence>
<evidence type="ECO:0000256" key="3">
    <source>
        <dbReference type="ARBA" id="ARBA00022448"/>
    </source>
</evidence>
<keyword evidence="4" id="KW-1003">Cell membrane</keyword>
<feature type="transmembrane region" description="Helical" evidence="8">
    <location>
        <begin position="120"/>
        <end position="138"/>
    </location>
</feature>
<gene>
    <name evidence="9" type="ORF">HRQ87_19685</name>
</gene>
<keyword evidence="3" id="KW-0813">Transport</keyword>
<comment type="similarity">
    <text evidence="2">Belongs to the binding-protein-dependent transport system permease family. FecCD subfamily.</text>
</comment>
<evidence type="ECO:0000256" key="8">
    <source>
        <dbReference type="SAM" id="Phobius"/>
    </source>
</evidence>
<feature type="transmembrane region" description="Helical" evidence="8">
    <location>
        <begin position="144"/>
        <end position="167"/>
    </location>
</feature>
<comment type="caution">
    <text evidence="9">The sequence shown here is derived from an EMBL/GenBank/DDBJ whole genome shotgun (WGS) entry which is preliminary data.</text>
</comment>
<dbReference type="RefSeq" id="WP_174140157.1">
    <property type="nucleotide sequence ID" value="NZ_JABUFE010000030.1"/>
</dbReference>
<sequence length="330" mass="34136">MIRLLLSSPVLIVFIAILAVLSLHLGYRPYATSTVIAALFHPNGSADSIIIASLRLPRTITAISVGAALAVSGLLMQGVLRNQLAEPGLLGVNAGAAFAVVLGLGVFGITSFLSLTLLSILGALATMGLVFGVASAAGKNLSPISLMLAGVTIAALAASMTQIIIILDEATMQALLFWLAGGYADRNVGLLGVLAPILWLMTMCSYLTANLLDAMNTDRDTAHGLGVDVPLMQFALLTFASVLAALCVALAGPVAFIGLIAPHIARLSGRIAHRVLIPRVALIGAALSLIADIVARFVVAPQEMPVGAVLALMGAPIFLMLLRRNRVRLA</sequence>
<feature type="transmembrane region" description="Helical" evidence="8">
    <location>
        <begin position="188"/>
        <end position="212"/>
    </location>
</feature>
<evidence type="ECO:0000313" key="9">
    <source>
        <dbReference type="EMBL" id="NSX57005.1"/>
    </source>
</evidence>
<organism evidence="9 10">
    <name type="scientific">Parasulfitobacter algicola</name>
    <dbReference type="NCBI Taxonomy" id="2614809"/>
    <lineage>
        <taxon>Bacteria</taxon>
        <taxon>Pseudomonadati</taxon>
        <taxon>Pseudomonadota</taxon>
        <taxon>Alphaproteobacteria</taxon>
        <taxon>Rhodobacterales</taxon>
        <taxon>Roseobacteraceae</taxon>
        <taxon>Parasulfitobacter</taxon>
    </lineage>
</organism>
<evidence type="ECO:0000256" key="6">
    <source>
        <dbReference type="ARBA" id="ARBA00022989"/>
    </source>
</evidence>
<evidence type="ECO:0000313" key="10">
    <source>
        <dbReference type="Proteomes" id="UP000777935"/>
    </source>
</evidence>
<feature type="transmembrane region" description="Helical" evidence="8">
    <location>
        <begin position="280"/>
        <end position="299"/>
    </location>
</feature>
<dbReference type="Pfam" id="PF01032">
    <property type="entry name" value="FecCD"/>
    <property type="match status" value="1"/>
</dbReference>
<feature type="transmembrane region" description="Helical" evidence="8">
    <location>
        <begin position="6"/>
        <end position="27"/>
    </location>
</feature>
<keyword evidence="6 8" id="KW-1133">Transmembrane helix</keyword>
<comment type="subcellular location">
    <subcellularLocation>
        <location evidence="1">Cell membrane</location>
        <topology evidence="1">Multi-pass membrane protein</topology>
    </subcellularLocation>
</comment>